<comment type="caution">
    <text evidence="9">The sequence shown here is derived from an EMBL/GenBank/DDBJ whole genome shotgun (WGS) entry which is preliminary data.</text>
</comment>
<comment type="similarity">
    <text evidence="5">Belongs to the bacterial ribosomal protein bL25 family. CTC subfamily.</text>
</comment>
<dbReference type="RefSeq" id="WP_042679017.1">
    <property type="nucleotide sequence ID" value="NZ_CABKTM010000009.1"/>
</dbReference>
<dbReference type="InterPro" id="IPR001021">
    <property type="entry name" value="Ribosomal_bL25_long"/>
</dbReference>
<dbReference type="InterPro" id="IPR020057">
    <property type="entry name" value="Ribosomal_bL25_b-dom"/>
</dbReference>
<proteinExistence type="inferred from homology"/>
<name>A0A9X2MIQ5_9FIRM</name>
<gene>
    <name evidence="5" type="primary">rplY</name>
    <name evidence="5" type="synonym">ctc</name>
    <name evidence="9" type="ORF">NSA23_09025</name>
</gene>
<evidence type="ECO:0000313" key="10">
    <source>
        <dbReference type="Proteomes" id="UP001142078"/>
    </source>
</evidence>
<evidence type="ECO:0000259" key="7">
    <source>
        <dbReference type="Pfam" id="PF01386"/>
    </source>
</evidence>
<dbReference type="GO" id="GO:0008097">
    <property type="term" value="F:5S rRNA binding"/>
    <property type="evidence" value="ECO:0007669"/>
    <property type="project" value="InterPro"/>
</dbReference>
<reference evidence="9" key="1">
    <citation type="submission" date="2022-07" db="EMBL/GenBank/DDBJ databases">
        <title>Enhanced cultured diversity of the mouse gut microbiota enables custom-made synthetic communities.</title>
        <authorList>
            <person name="Afrizal A."/>
        </authorList>
    </citation>
    <scope>NUCLEOTIDE SEQUENCE</scope>
    <source>
        <strain evidence="9">DSM 29482</strain>
    </source>
</reference>
<dbReference type="Gene3D" id="2.40.240.10">
    <property type="entry name" value="Ribosomal Protein L25, Chain P"/>
    <property type="match status" value="1"/>
</dbReference>
<dbReference type="Pfam" id="PF01386">
    <property type="entry name" value="Ribosomal_L25p"/>
    <property type="match status" value="1"/>
</dbReference>
<evidence type="ECO:0000256" key="1">
    <source>
        <dbReference type="ARBA" id="ARBA00022730"/>
    </source>
</evidence>
<comment type="function">
    <text evidence="5">This is one of the proteins that binds to the 5S RNA in the ribosome where it forms part of the central protuberance.</text>
</comment>
<dbReference type="NCBIfam" id="TIGR00731">
    <property type="entry name" value="bL25_bact_ctc"/>
    <property type="match status" value="1"/>
</dbReference>
<dbReference type="InterPro" id="IPR020056">
    <property type="entry name" value="Rbsml_bL25/Gln-tRNA_synth_N"/>
</dbReference>
<evidence type="ECO:0000256" key="6">
    <source>
        <dbReference type="SAM" id="MobiDB-lite"/>
    </source>
</evidence>
<accession>A0A9X2MIQ5</accession>
<dbReference type="CDD" id="cd00495">
    <property type="entry name" value="Ribosomal_L25_TL5_CTC"/>
    <property type="match status" value="1"/>
</dbReference>
<dbReference type="Pfam" id="PF14693">
    <property type="entry name" value="Ribosomal_TL5_C"/>
    <property type="match status" value="1"/>
</dbReference>
<dbReference type="PANTHER" id="PTHR33284:SF1">
    <property type="entry name" value="RIBOSOMAL PROTEIN L25_GLN-TRNA SYNTHETASE, ANTI-CODON-BINDING DOMAIN-CONTAINING PROTEIN"/>
    <property type="match status" value="1"/>
</dbReference>
<keyword evidence="1 5" id="KW-0699">rRNA-binding</keyword>
<dbReference type="GO" id="GO:0006412">
    <property type="term" value="P:translation"/>
    <property type="evidence" value="ECO:0007669"/>
    <property type="project" value="UniProtKB-UniRule"/>
</dbReference>
<organism evidence="9 10">
    <name type="scientific">Anaerosalibacter massiliensis</name>
    <dbReference type="NCBI Taxonomy" id="1347392"/>
    <lineage>
        <taxon>Bacteria</taxon>
        <taxon>Bacillati</taxon>
        <taxon>Bacillota</taxon>
        <taxon>Tissierellia</taxon>
        <taxon>Tissierellales</taxon>
        <taxon>Sporanaerobacteraceae</taxon>
        <taxon>Anaerosalibacter</taxon>
    </lineage>
</organism>
<comment type="subunit">
    <text evidence="5">Part of the 50S ribosomal subunit; part of the 5S rRNA/L5/L18/L25 subcomplex. Contacts the 5S rRNA. Binds to the 5S rRNA independently of L5 and L18.</text>
</comment>
<keyword evidence="3 5" id="KW-0689">Ribosomal protein</keyword>
<dbReference type="SUPFAM" id="SSF50715">
    <property type="entry name" value="Ribosomal protein L25-like"/>
    <property type="match status" value="1"/>
</dbReference>
<evidence type="ECO:0000256" key="5">
    <source>
        <dbReference type="HAMAP-Rule" id="MF_01334"/>
    </source>
</evidence>
<keyword evidence="10" id="KW-1185">Reference proteome</keyword>
<evidence type="ECO:0000313" key="9">
    <source>
        <dbReference type="EMBL" id="MCR2044261.1"/>
    </source>
</evidence>
<dbReference type="InterPro" id="IPR011035">
    <property type="entry name" value="Ribosomal_bL25/Gln-tRNA_synth"/>
</dbReference>
<dbReference type="Proteomes" id="UP001142078">
    <property type="component" value="Unassembled WGS sequence"/>
</dbReference>
<keyword evidence="2 5" id="KW-0694">RNA-binding</keyword>
<feature type="domain" description="Large ribosomal subunit protein bL25 L25" evidence="7">
    <location>
        <begin position="7"/>
        <end position="92"/>
    </location>
</feature>
<dbReference type="GO" id="GO:0022625">
    <property type="term" value="C:cytosolic large ribosomal subunit"/>
    <property type="evidence" value="ECO:0007669"/>
    <property type="project" value="TreeGrafter"/>
</dbReference>
<dbReference type="InterPro" id="IPR020930">
    <property type="entry name" value="Ribosomal_uL5_bac-type"/>
</dbReference>
<dbReference type="InterPro" id="IPR037121">
    <property type="entry name" value="Ribosomal_bL25_C"/>
</dbReference>
<dbReference type="AlphaFoldDB" id="A0A9X2MIQ5"/>
<dbReference type="InterPro" id="IPR029751">
    <property type="entry name" value="Ribosomal_L25_dom"/>
</dbReference>
<dbReference type="OrthoDB" id="9790002at2"/>
<dbReference type="PANTHER" id="PTHR33284">
    <property type="entry name" value="RIBOSOMAL PROTEIN L25/GLN-TRNA SYNTHETASE, ANTI-CODON-BINDING DOMAIN-CONTAINING PROTEIN"/>
    <property type="match status" value="1"/>
</dbReference>
<evidence type="ECO:0000259" key="8">
    <source>
        <dbReference type="Pfam" id="PF14693"/>
    </source>
</evidence>
<evidence type="ECO:0000256" key="3">
    <source>
        <dbReference type="ARBA" id="ARBA00022980"/>
    </source>
</evidence>
<evidence type="ECO:0000256" key="4">
    <source>
        <dbReference type="ARBA" id="ARBA00023274"/>
    </source>
</evidence>
<keyword evidence="4 5" id="KW-0687">Ribonucleoprotein</keyword>
<dbReference type="EMBL" id="JANJZL010000005">
    <property type="protein sequence ID" value="MCR2044261.1"/>
    <property type="molecule type" value="Genomic_DNA"/>
</dbReference>
<sequence length="215" mass="24363">MAEVKMAAELRSEIGKNRSRQLRKNGFIPGIVYGRGMETQAVKVRESEFRKVLRRYGSSSLIDLGVDGKVLPVIIKEIQEHPIKNEYLHVDFQKLRMDEKVKLVVPITIVGREKVESVDTILVQQIDEVEIECLPAYIPQLVEADVSGIDLNTPLLIEDLDIAKDENVTILDDLKDPIAILTEPTQQEEEDGELDEEMPEVEVIGEEDEKEADEE</sequence>
<evidence type="ECO:0000256" key="2">
    <source>
        <dbReference type="ARBA" id="ARBA00022884"/>
    </source>
</evidence>
<protein>
    <recommendedName>
        <fullName evidence="5">Large ribosomal subunit protein bL25</fullName>
    </recommendedName>
    <alternativeName>
        <fullName evidence="5">General stress protein CTC</fullName>
    </alternativeName>
</protein>
<feature type="domain" description="Large ribosomal subunit protein bL25 beta" evidence="8">
    <location>
        <begin position="100"/>
        <end position="184"/>
    </location>
</feature>
<dbReference type="HAMAP" id="MF_01334">
    <property type="entry name" value="Ribosomal_bL25_CTC"/>
    <property type="match status" value="1"/>
</dbReference>
<dbReference type="Gene3D" id="2.170.120.20">
    <property type="entry name" value="Ribosomal protein L25, beta domain"/>
    <property type="match status" value="1"/>
</dbReference>
<feature type="compositionally biased region" description="Acidic residues" evidence="6">
    <location>
        <begin position="186"/>
        <end position="215"/>
    </location>
</feature>
<dbReference type="GO" id="GO:0003735">
    <property type="term" value="F:structural constituent of ribosome"/>
    <property type="evidence" value="ECO:0007669"/>
    <property type="project" value="InterPro"/>
</dbReference>
<feature type="region of interest" description="Disordered" evidence="6">
    <location>
        <begin position="183"/>
        <end position="215"/>
    </location>
</feature>